<comment type="caution">
    <text evidence="3">The sequence shown here is derived from an EMBL/GenBank/DDBJ whole genome shotgun (WGS) entry which is preliminary data.</text>
</comment>
<dbReference type="GO" id="GO:0016787">
    <property type="term" value="F:hydrolase activity"/>
    <property type="evidence" value="ECO:0007669"/>
    <property type="project" value="UniProtKB-KW"/>
</dbReference>
<dbReference type="SUPFAM" id="SSF56601">
    <property type="entry name" value="beta-lactamase/transpeptidase-like"/>
    <property type="match status" value="1"/>
</dbReference>
<evidence type="ECO:0000313" key="3">
    <source>
        <dbReference type="EMBL" id="RRR69787.1"/>
    </source>
</evidence>
<feature type="domain" description="Beta-lactamase-related" evidence="2">
    <location>
        <begin position="6"/>
        <end position="330"/>
    </location>
</feature>
<evidence type="ECO:0000313" key="4">
    <source>
        <dbReference type="Proteomes" id="UP000280307"/>
    </source>
</evidence>
<dbReference type="InterPro" id="IPR050789">
    <property type="entry name" value="Diverse_Enzym_Activities"/>
</dbReference>
<evidence type="ECO:0000259" key="2">
    <source>
        <dbReference type="Pfam" id="PF00144"/>
    </source>
</evidence>
<reference evidence="3 4" key="1">
    <citation type="submission" date="2018-12" db="EMBL/GenBank/DDBJ databases">
        <title>Genome Sequence of Candidatus Viridilinea halotolerans isolated from saline sulfide-rich spring.</title>
        <authorList>
            <person name="Grouzdev D.S."/>
            <person name="Burganskaya E.I."/>
            <person name="Krutkina M.S."/>
            <person name="Sukhacheva M.V."/>
            <person name="Gorlenko V.M."/>
        </authorList>
    </citation>
    <scope>NUCLEOTIDE SEQUENCE [LARGE SCALE GENOMIC DNA]</scope>
    <source>
        <strain evidence="3">Chok-6</strain>
    </source>
</reference>
<sequence>MSPMLDHIINAAIAAQIFPGAVVQIARAGHLLHAAAYGTTMYADSGARAVALDDIYDLASLTKVVTATAALVLYDAGELRLEHSAAYYLADLAAEEVQVRHLLSHCSGLERRLAPLCTQGAAGLRAAAWATRPVHVPGTVSAYTNINSLLLGEIVAAVAGMPLDQALTELVLKPLAMSSTCFCPPPALQPRIVPSEWDTTWRNMLVHGVVHDESAYALGGVAGHAGLFGPASDLLHFMRPWLEGGAWGGSQFLREATVALALHNHLAGIPTAAGTELAGGLGWMLERPNFMGDAPGGSFGHTGFTGTAIIGVPSQQLAMVFLSNRTYPQRTPPPYRHQAVTGEVLAAVLGDG</sequence>
<proteinExistence type="predicted"/>
<gene>
    <name evidence="3" type="ORF">EI684_14640</name>
</gene>
<evidence type="ECO:0000256" key="1">
    <source>
        <dbReference type="ARBA" id="ARBA00022801"/>
    </source>
</evidence>
<dbReference type="Gene3D" id="3.40.710.10">
    <property type="entry name" value="DD-peptidase/beta-lactamase superfamily"/>
    <property type="match status" value="1"/>
</dbReference>
<accession>A0A426TWD1</accession>
<dbReference type="PANTHER" id="PTHR43283">
    <property type="entry name" value="BETA-LACTAMASE-RELATED"/>
    <property type="match status" value="1"/>
</dbReference>
<protein>
    <submittedName>
        <fullName evidence="3">Class A beta-lactamase-related serine hydrolase</fullName>
    </submittedName>
</protein>
<dbReference type="PANTHER" id="PTHR43283:SF11">
    <property type="entry name" value="BETA-LACTAMASE-RELATED DOMAIN-CONTAINING PROTEIN"/>
    <property type="match status" value="1"/>
</dbReference>
<dbReference type="InterPro" id="IPR012338">
    <property type="entry name" value="Beta-lactam/transpept-like"/>
</dbReference>
<dbReference type="AlphaFoldDB" id="A0A426TWD1"/>
<dbReference type="Pfam" id="PF00144">
    <property type="entry name" value="Beta-lactamase"/>
    <property type="match status" value="1"/>
</dbReference>
<organism evidence="3 4">
    <name type="scientific">Candidatus Viridilinea halotolerans</name>
    <dbReference type="NCBI Taxonomy" id="2491704"/>
    <lineage>
        <taxon>Bacteria</taxon>
        <taxon>Bacillati</taxon>
        <taxon>Chloroflexota</taxon>
        <taxon>Chloroflexia</taxon>
        <taxon>Chloroflexales</taxon>
        <taxon>Chloroflexineae</taxon>
        <taxon>Oscillochloridaceae</taxon>
        <taxon>Candidatus Viridilinea</taxon>
    </lineage>
</organism>
<keyword evidence="1 3" id="KW-0378">Hydrolase</keyword>
<name>A0A426TWD1_9CHLR</name>
<dbReference type="Proteomes" id="UP000280307">
    <property type="component" value="Unassembled WGS sequence"/>
</dbReference>
<dbReference type="EMBL" id="RSAS01000586">
    <property type="protein sequence ID" value="RRR69787.1"/>
    <property type="molecule type" value="Genomic_DNA"/>
</dbReference>
<dbReference type="InterPro" id="IPR001466">
    <property type="entry name" value="Beta-lactam-related"/>
</dbReference>